<dbReference type="Proteomes" id="UP001224845">
    <property type="component" value="Unassembled WGS sequence"/>
</dbReference>
<gene>
    <name evidence="2" type="ORF">J2W39_001845</name>
</gene>
<feature type="transmembrane region" description="Helical" evidence="1">
    <location>
        <begin position="12"/>
        <end position="37"/>
    </location>
</feature>
<dbReference type="GO" id="GO:0043683">
    <property type="term" value="P:type IV pilus assembly"/>
    <property type="evidence" value="ECO:0007669"/>
    <property type="project" value="InterPro"/>
</dbReference>
<dbReference type="PROSITE" id="PS00409">
    <property type="entry name" value="PROKAR_NTER_METHYL"/>
    <property type="match status" value="1"/>
</dbReference>
<dbReference type="EMBL" id="JAUSRV010000004">
    <property type="protein sequence ID" value="MDP9970612.1"/>
    <property type="molecule type" value="Genomic_DNA"/>
</dbReference>
<dbReference type="NCBIfam" id="TIGR02532">
    <property type="entry name" value="IV_pilin_GFxxxE"/>
    <property type="match status" value="1"/>
</dbReference>
<proteinExistence type="predicted"/>
<sequence length="379" mass="40469">MSSPQQHARRERGFSLVEILVAMAVGFVVTIIIYQVISTYEGIKRTTTSGADTQQNGIFSLSMLERDIRAAGWGMPTAAVMPCTAYFTYYSTGAASGSVPNFPNTPVRITDGGTAAGASDSITMLWGSSVRSNVRNALLQNVTANPPGTSVANLQPATQVALSSVGGFVWLTDDAGNCALTRITASAANPASPTSVILSHDVATGTATQPSYNPPAAYMTANGWPVSYTANPRIYDLGAFTQRTYSVVNGSLVSQDFFSSLTQVQLANNVVSLKAYYGISDAGSQVVNNWVSATGSWATPTAEDFKRIKALRVAVVVRSPLKERLRPGATVCDSTTTAPESWPSGPTIDLSNDTDWRCYRYRTFETVVPLRNVLWANLS</sequence>
<dbReference type="InterPro" id="IPR012902">
    <property type="entry name" value="N_methyl_site"/>
</dbReference>
<dbReference type="AlphaFoldDB" id="A0AAW8EEY4"/>
<keyword evidence="1" id="KW-0472">Membrane</keyword>
<keyword evidence="1" id="KW-0812">Transmembrane</keyword>
<evidence type="ECO:0000313" key="3">
    <source>
        <dbReference type="Proteomes" id="UP001224845"/>
    </source>
</evidence>
<evidence type="ECO:0000313" key="2">
    <source>
        <dbReference type="EMBL" id="MDP9970612.1"/>
    </source>
</evidence>
<name>A0AAW8EEY4_VARPD</name>
<dbReference type="Pfam" id="PF07963">
    <property type="entry name" value="N_methyl"/>
    <property type="match status" value="1"/>
</dbReference>
<organism evidence="2 3">
    <name type="scientific">Variovorax paradoxus</name>
    <dbReference type="NCBI Taxonomy" id="34073"/>
    <lineage>
        <taxon>Bacteria</taxon>
        <taxon>Pseudomonadati</taxon>
        <taxon>Pseudomonadota</taxon>
        <taxon>Betaproteobacteria</taxon>
        <taxon>Burkholderiales</taxon>
        <taxon>Comamonadaceae</taxon>
        <taxon>Variovorax</taxon>
    </lineage>
</organism>
<reference evidence="2" key="1">
    <citation type="submission" date="2023-07" db="EMBL/GenBank/DDBJ databases">
        <title>Sorghum-associated microbial communities from plants grown in Nebraska, USA.</title>
        <authorList>
            <person name="Schachtman D."/>
        </authorList>
    </citation>
    <scope>NUCLEOTIDE SEQUENCE</scope>
    <source>
        <strain evidence="2">DS3315</strain>
    </source>
</reference>
<dbReference type="Pfam" id="PF16074">
    <property type="entry name" value="PilW"/>
    <property type="match status" value="1"/>
</dbReference>
<protein>
    <submittedName>
        <fullName evidence="2">Type IV pilus assembly protein PilW</fullName>
    </submittedName>
</protein>
<comment type="caution">
    <text evidence="2">The sequence shown here is derived from an EMBL/GenBank/DDBJ whole genome shotgun (WGS) entry which is preliminary data.</text>
</comment>
<accession>A0AAW8EEY4</accession>
<evidence type="ECO:0000256" key="1">
    <source>
        <dbReference type="SAM" id="Phobius"/>
    </source>
</evidence>
<dbReference type="RefSeq" id="WP_307593307.1">
    <property type="nucleotide sequence ID" value="NZ_CAXUQE020000001.1"/>
</dbReference>
<keyword evidence="1" id="KW-1133">Transmembrane helix</keyword>
<dbReference type="InterPro" id="IPR032092">
    <property type="entry name" value="PilW"/>
</dbReference>